<dbReference type="Pfam" id="PF10554">
    <property type="entry name" value="Phage_ASH"/>
    <property type="match status" value="1"/>
</dbReference>
<comment type="caution">
    <text evidence="1">The sequence shown here is derived from an EMBL/GenBank/DDBJ whole genome shotgun (WGS) entry which is preliminary data.</text>
</comment>
<reference evidence="1 2" key="1">
    <citation type="submission" date="2017-03" db="EMBL/GenBank/DDBJ databases">
        <title>Salmonella serotype comparative study.</title>
        <authorList>
            <person name="Liao J."/>
        </authorList>
    </citation>
    <scope>NUCLEOTIDE SEQUENCE [LARGE SCALE GENOMIC DNA]</scope>
    <source>
        <strain evidence="1 2">NY_FSL S10-1448</strain>
    </source>
</reference>
<evidence type="ECO:0000313" key="1">
    <source>
        <dbReference type="EMBL" id="OSD65926.1"/>
    </source>
</evidence>
<dbReference type="Proteomes" id="UP000868515">
    <property type="component" value="Unassembled WGS sequence"/>
</dbReference>
<gene>
    <name evidence="1" type="ORF">R537_21475</name>
</gene>
<proteinExistence type="predicted"/>
<dbReference type="InterPro" id="IPR018880">
    <property type="entry name" value="Phage_P4_Ash"/>
</dbReference>
<name>A0A974QDW6_SALET</name>
<accession>A0A974QDW6</accession>
<protein>
    <recommendedName>
        <fullName evidence="3">Host cell division inhibitor Icd-like protein</fullName>
    </recommendedName>
</protein>
<organism evidence="1 2">
    <name type="scientific">Salmonella enterica subsp. enterica serovar Rough O:d:1,7</name>
    <dbReference type="NCBI Taxonomy" id="1974323"/>
    <lineage>
        <taxon>Bacteria</taxon>
        <taxon>Pseudomonadati</taxon>
        <taxon>Pseudomonadota</taxon>
        <taxon>Gammaproteobacteria</taxon>
        <taxon>Enterobacterales</taxon>
        <taxon>Enterobacteriaceae</taxon>
        <taxon>Salmonella</taxon>
    </lineage>
</organism>
<sequence>MAVRLRRPYPFSDEKAPQSRRCACTGLYGWWAESGGIAMISKTYGELALINSAYDVGLQTPRGRNTPLQPRPFQWVSWFKCGAMTDTLAQAVARVFNWQRCGLSLTTGAGFCFSVRSNTDHKTPENEFSESIKKGWIEFCESIKKGLPLADKLGYVYPAPHKTGAGRCNPNMYTATPDAESVFFVVRYTRHSMAWCAIHPQGLRCRLAGLLTHHAAHNGTICGCCVRLRPAIDAQNRISRRPIMVTLAGQPQGWPVSVYAGIATPVNVTALFERCNSSGDSVNMYAEAVTMVTTNPCPCPLFVWRFFSCQQSTYHTVTATSEREARAQLPDAPCLFAARIRLEGVRHV</sequence>
<dbReference type="NCBIfam" id="NF033153">
    <property type="entry name" value="phage_ICD_like"/>
    <property type="match status" value="1"/>
</dbReference>
<evidence type="ECO:0008006" key="3">
    <source>
        <dbReference type="Google" id="ProtNLM"/>
    </source>
</evidence>
<dbReference type="AlphaFoldDB" id="A0A974QDW6"/>
<evidence type="ECO:0000313" key="2">
    <source>
        <dbReference type="Proteomes" id="UP000868515"/>
    </source>
</evidence>
<dbReference type="EMBL" id="NBPI01000021">
    <property type="protein sequence ID" value="OSD65926.1"/>
    <property type="molecule type" value="Genomic_DNA"/>
</dbReference>